<evidence type="ECO:0000259" key="1">
    <source>
        <dbReference type="PROSITE" id="PS50883"/>
    </source>
</evidence>
<dbReference type="SMART" id="SM00052">
    <property type="entry name" value="EAL"/>
    <property type="match status" value="1"/>
</dbReference>
<dbReference type="PROSITE" id="PS50883">
    <property type="entry name" value="EAL"/>
    <property type="match status" value="1"/>
</dbReference>
<organism evidence="2 3">
    <name type="scientific">Plastoroseomonas hellenica</name>
    <dbReference type="NCBI Taxonomy" id="2687306"/>
    <lineage>
        <taxon>Bacteria</taxon>
        <taxon>Pseudomonadati</taxon>
        <taxon>Pseudomonadota</taxon>
        <taxon>Alphaproteobacteria</taxon>
        <taxon>Acetobacterales</taxon>
        <taxon>Acetobacteraceae</taxon>
        <taxon>Plastoroseomonas</taxon>
    </lineage>
</organism>
<proteinExistence type="predicted"/>
<dbReference type="SUPFAM" id="SSF141868">
    <property type="entry name" value="EAL domain-like"/>
    <property type="match status" value="1"/>
</dbReference>
<dbReference type="PANTHER" id="PTHR44757">
    <property type="entry name" value="DIGUANYLATE CYCLASE DGCP"/>
    <property type="match status" value="1"/>
</dbReference>
<accession>A0ABS5F3S8</accession>
<reference evidence="3" key="1">
    <citation type="journal article" date="2021" name="Syst. Appl. Microbiol.">
        <title>Roseomonas hellenica sp. nov., isolated from roots of wild-growing Alkanna tinctoria.</title>
        <authorList>
            <person name="Rat A."/>
            <person name="Naranjo H.D."/>
            <person name="Lebbe L."/>
            <person name="Cnockaert M."/>
            <person name="Krigas N."/>
            <person name="Grigoriadou K."/>
            <person name="Maloupa E."/>
            <person name="Willems A."/>
        </authorList>
    </citation>
    <scope>NUCLEOTIDE SEQUENCE [LARGE SCALE GENOMIC DNA]</scope>
    <source>
        <strain evidence="3">LMG 31523</strain>
    </source>
</reference>
<evidence type="ECO:0000313" key="3">
    <source>
        <dbReference type="Proteomes" id="UP001196870"/>
    </source>
</evidence>
<dbReference type="InterPro" id="IPR035919">
    <property type="entry name" value="EAL_sf"/>
</dbReference>
<protein>
    <submittedName>
        <fullName evidence="2">EAL domain-containing protein</fullName>
    </submittedName>
</protein>
<dbReference type="Gene3D" id="3.20.20.450">
    <property type="entry name" value="EAL domain"/>
    <property type="match status" value="1"/>
</dbReference>
<dbReference type="EMBL" id="JAAGBB010000031">
    <property type="protein sequence ID" value="MBR0667192.1"/>
    <property type="molecule type" value="Genomic_DNA"/>
</dbReference>
<dbReference type="InterPro" id="IPR052155">
    <property type="entry name" value="Biofilm_reg_signaling"/>
</dbReference>
<sequence>MIRWRHETRGDVLPEAFIPLAEETGLIIPIGDWVLRQACSQATEWPAPLRVAVNVSPIQFREAAFVERVQQALLASGLEPGRLELEVTEGILLTDTDETLVTLGRLRALGVSLAMDDFGTGYSSLGYLLKFRFDKIKIDRSFVHELAKGEDAAAIVSAVLALCHSLGIRSNAEGVEAAHEEALLRDQGCQEIQGYHTGRPMPAEQIGAYFVTHSLVLSDGCCSAAPGQLLRDDGLVALGPGRRSAGGALNETAARYGHDYSRGRWCSGFAWSMATKPPSSNRSGIYGPCLWQVAILPIAIERFAGRR</sequence>
<comment type="caution">
    <text evidence="2">The sequence shown here is derived from an EMBL/GenBank/DDBJ whole genome shotgun (WGS) entry which is preliminary data.</text>
</comment>
<feature type="domain" description="EAL" evidence="1">
    <location>
        <begin position="1"/>
        <end position="214"/>
    </location>
</feature>
<dbReference type="InterPro" id="IPR001633">
    <property type="entry name" value="EAL_dom"/>
</dbReference>
<evidence type="ECO:0000313" key="2">
    <source>
        <dbReference type="EMBL" id="MBR0667192.1"/>
    </source>
</evidence>
<dbReference type="CDD" id="cd01948">
    <property type="entry name" value="EAL"/>
    <property type="match status" value="1"/>
</dbReference>
<dbReference type="Proteomes" id="UP001196870">
    <property type="component" value="Unassembled WGS sequence"/>
</dbReference>
<gene>
    <name evidence="2" type="ORF">GXW71_22725</name>
</gene>
<name>A0ABS5F3S8_9PROT</name>
<keyword evidence="3" id="KW-1185">Reference proteome</keyword>
<dbReference type="Pfam" id="PF00563">
    <property type="entry name" value="EAL"/>
    <property type="match status" value="1"/>
</dbReference>
<dbReference type="PANTHER" id="PTHR44757:SF2">
    <property type="entry name" value="BIOFILM ARCHITECTURE MAINTENANCE PROTEIN MBAA"/>
    <property type="match status" value="1"/>
</dbReference>
<dbReference type="RefSeq" id="WP_211855009.1">
    <property type="nucleotide sequence ID" value="NZ_JAAGBB010000031.1"/>
</dbReference>